<evidence type="ECO:0000259" key="11">
    <source>
        <dbReference type="PROSITE" id="PS51722"/>
    </source>
</evidence>
<feature type="region of interest" description="Disordered" evidence="10">
    <location>
        <begin position="89"/>
        <end position="163"/>
    </location>
</feature>
<dbReference type="InterPro" id="IPR009000">
    <property type="entry name" value="Transl_B-barrel_sf"/>
</dbReference>
<dbReference type="CDD" id="cd03702">
    <property type="entry name" value="IF2_mtIF2_II"/>
    <property type="match status" value="1"/>
</dbReference>
<dbReference type="InterPro" id="IPR053905">
    <property type="entry name" value="EF-G-like_DII"/>
</dbReference>
<dbReference type="AlphaFoldDB" id="A0A9D1SYH6"/>
<keyword evidence="3 8" id="KW-0396">Initiation factor</keyword>
<organism evidence="12 13">
    <name type="scientific">Candidatus Caccopulliclostridium gallistercoris</name>
    <dbReference type="NCBI Taxonomy" id="2840719"/>
    <lineage>
        <taxon>Bacteria</taxon>
        <taxon>Bacillati</taxon>
        <taxon>Bacillota</taxon>
        <taxon>Clostridia</taxon>
        <taxon>Candidatus Caccopulliclostridium</taxon>
    </lineage>
</organism>
<dbReference type="NCBIfam" id="TIGR00487">
    <property type="entry name" value="IF-2"/>
    <property type="match status" value="1"/>
</dbReference>
<comment type="similarity">
    <text evidence="1 8 9">Belongs to the TRAFAC class translation factor GTPase superfamily. Classic translation factor GTPase family. IF-2 subfamily.</text>
</comment>
<keyword evidence="8" id="KW-0963">Cytoplasm</keyword>
<feature type="binding site" evidence="8">
    <location>
        <begin position="388"/>
        <end position="392"/>
    </location>
    <ligand>
        <name>GTP</name>
        <dbReference type="ChEBI" id="CHEBI:37565"/>
    </ligand>
</feature>
<dbReference type="InterPro" id="IPR044145">
    <property type="entry name" value="IF2_II"/>
</dbReference>
<dbReference type="PROSITE" id="PS51722">
    <property type="entry name" value="G_TR_2"/>
    <property type="match status" value="1"/>
</dbReference>
<dbReference type="FunFam" id="2.40.30.10:FF:000054">
    <property type="entry name" value="Translation initiation factor IF-2"/>
    <property type="match status" value="1"/>
</dbReference>
<keyword evidence="5 8" id="KW-0648">Protein biosynthesis</keyword>
<dbReference type="Gene3D" id="2.40.30.10">
    <property type="entry name" value="Translation factors"/>
    <property type="match status" value="2"/>
</dbReference>
<dbReference type="CDD" id="cd03692">
    <property type="entry name" value="mtIF2_IVc"/>
    <property type="match status" value="1"/>
</dbReference>
<feature type="region of interest" description="Disordered" evidence="10">
    <location>
        <begin position="177"/>
        <end position="202"/>
    </location>
</feature>
<reference evidence="12" key="2">
    <citation type="journal article" date="2021" name="PeerJ">
        <title>Extensive microbial diversity within the chicken gut microbiome revealed by metagenomics and culture.</title>
        <authorList>
            <person name="Gilroy R."/>
            <person name="Ravi A."/>
            <person name="Getino M."/>
            <person name="Pursley I."/>
            <person name="Horton D.L."/>
            <person name="Alikhan N.F."/>
            <person name="Baker D."/>
            <person name="Gharbi K."/>
            <person name="Hall N."/>
            <person name="Watson M."/>
            <person name="Adriaenssens E.M."/>
            <person name="Foster-Nyarko E."/>
            <person name="Jarju S."/>
            <person name="Secka A."/>
            <person name="Antonio M."/>
            <person name="Oren A."/>
            <person name="Chaudhuri R.R."/>
            <person name="La Ragione R."/>
            <person name="Hildebrand F."/>
            <person name="Pallen M.J."/>
        </authorList>
    </citation>
    <scope>NUCLEOTIDE SEQUENCE</scope>
    <source>
        <strain evidence="12">CHK186-9395</strain>
    </source>
</reference>
<dbReference type="NCBIfam" id="TIGR00231">
    <property type="entry name" value="small_GTP"/>
    <property type="match status" value="1"/>
</dbReference>
<dbReference type="Pfam" id="PF00009">
    <property type="entry name" value="GTP_EFTU"/>
    <property type="match status" value="1"/>
</dbReference>
<dbReference type="InterPro" id="IPR006847">
    <property type="entry name" value="IF2_N"/>
</dbReference>
<comment type="function">
    <text evidence="7 8 9">One of the essential components for the initiation of protein synthesis. Protects formylmethionyl-tRNA from spontaneous hydrolysis and promotes its binding to the 30S ribosomal subunits. Also involved in the hydrolysis of GTP during the formation of the 70S ribosomal complex.</text>
</comment>
<keyword evidence="4 8" id="KW-0547">Nucleotide-binding</keyword>
<dbReference type="Pfam" id="PF11987">
    <property type="entry name" value="IF-2"/>
    <property type="match status" value="1"/>
</dbReference>
<evidence type="ECO:0000256" key="4">
    <source>
        <dbReference type="ARBA" id="ARBA00022741"/>
    </source>
</evidence>
<gene>
    <name evidence="8 12" type="primary">infB</name>
    <name evidence="12" type="ORF">IAA62_04040</name>
</gene>
<evidence type="ECO:0000313" key="13">
    <source>
        <dbReference type="Proteomes" id="UP000886861"/>
    </source>
</evidence>
<feature type="compositionally biased region" description="Low complexity" evidence="10">
    <location>
        <begin position="124"/>
        <end position="162"/>
    </location>
</feature>
<dbReference type="InterPro" id="IPR000178">
    <property type="entry name" value="TF_IF2_bacterial-like"/>
</dbReference>
<keyword evidence="6 8" id="KW-0342">GTP-binding</keyword>
<evidence type="ECO:0000313" key="12">
    <source>
        <dbReference type="EMBL" id="HIV01703.1"/>
    </source>
</evidence>
<dbReference type="FunFam" id="3.40.50.10050:FF:000001">
    <property type="entry name" value="Translation initiation factor IF-2"/>
    <property type="match status" value="1"/>
</dbReference>
<dbReference type="InterPro" id="IPR027417">
    <property type="entry name" value="P-loop_NTPase"/>
</dbReference>
<name>A0A9D1SYH6_9FIRM</name>
<evidence type="ECO:0000256" key="1">
    <source>
        <dbReference type="ARBA" id="ARBA00007733"/>
    </source>
</evidence>
<feature type="compositionally biased region" description="Basic and acidic residues" evidence="10">
    <location>
        <begin position="89"/>
        <end position="123"/>
    </location>
</feature>
<dbReference type="Pfam" id="PF22042">
    <property type="entry name" value="EF-G_D2"/>
    <property type="match status" value="1"/>
</dbReference>
<dbReference type="HAMAP" id="MF_00100_B">
    <property type="entry name" value="IF_2_B"/>
    <property type="match status" value="1"/>
</dbReference>
<evidence type="ECO:0000256" key="5">
    <source>
        <dbReference type="ARBA" id="ARBA00022917"/>
    </source>
</evidence>
<comment type="caution">
    <text evidence="12">The sequence shown here is derived from an EMBL/GenBank/DDBJ whole genome shotgun (WGS) entry which is preliminary data.</text>
</comment>
<dbReference type="FunFam" id="2.40.30.10:FF:000008">
    <property type="entry name" value="Translation initiation factor IF-2"/>
    <property type="match status" value="1"/>
</dbReference>
<comment type="subcellular location">
    <subcellularLocation>
        <location evidence="8">Cytoplasm</location>
    </subcellularLocation>
</comment>
<dbReference type="Gene3D" id="3.40.50.10050">
    <property type="entry name" value="Translation initiation factor IF- 2, domain 3"/>
    <property type="match status" value="1"/>
</dbReference>
<dbReference type="SUPFAM" id="SSF52540">
    <property type="entry name" value="P-loop containing nucleoside triphosphate hydrolases"/>
    <property type="match status" value="1"/>
</dbReference>
<dbReference type="Gene3D" id="3.40.50.300">
    <property type="entry name" value="P-loop containing nucleotide triphosphate hydrolases"/>
    <property type="match status" value="1"/>
</dbReference>
<dbReference type="InterPro" id="IPR015760">
    <property type="entry name" value="TIF_IF2"/>
</dbReference>
<feature type="binding site" evidence="8">
    <location>
        <begin position="442"/>
        <end position="445"/>
    </location>
    <ligand>
        <name>GTP</name>
        <dbReference type="ChEBI" id="CHEBI:37565"/>
    </ligand>
</feature>
<dbReference type="GO" id="GO:0005829">
    <property type="term" value="C:cytosol"/>
    <property type="evidence" value="ECO:0007669"/>
    <property type="project" value="TreeGrafter"/>
</dbReference>
<dbReference type="Proteomes" id="UP000886861">
    <property type="component" value="Unassembled WGS sequence"/>
</dbReference>
<dbReference type="PANTHER" id="PTHR43381">
    <property type="entry name" value="TRANSLATION INITIATION FACTOR IF-2-RELATED"/>
    <property type="match status" value="1"/>
</dbReference>
<dbReference type="InterPro" id="IPR036925">
    <property type="entry name" value="TIF_IF2_dom3_sf"/>
</dbReference>
<evidence type="ECO:0000256" key="3">
    <source>
        <dbReference type="ARBA" id="ARBA00022540"/>
    </source>
</evidence>
<dbReference type="GO" id="GO:0003743">
    <property type="term" value="F:translation initiation factor activity"/>
    <property type="evidence" value="ECO:0007669"/>
    <property type="project" value="UniProtKB-UniRule"/>
</dbReference>
<feature type="region of interest" description="G-domain" evidence="8">
    <location>
        <begin position="336"/>
        <end position="484"/>
    </location>
</feature>
<dbReference type="InterPro" id="IPR005225">
    <property type="entry name" value="Small_GTP-bd"/>
</dbReference>
<evidence type="ECO:0000256" key="6">
    <source>
        <dbReference type="ARBA" id="ARBA00023134"/>
    </source>
</evidence>
<dbReference type="GO" id="GO:0003924">
    <property type="term" value="F:GTPase activity"/>
    <property type="evidence" value="ECO:0007669"/>
    <property type="project" value="UniProtKB-UniRule"/>
</dbReference>
<dbReference type="FunFam" id="3.40.50.300:FF:000019">
    <property type="entry name" value="Translation initiation factor IF-2"/>
    <property type="match status" value="1"/>
</dbReference>
<sequence length="830" mass="91468">MANQNQILNNLKTIHTLQSSGSILSFLREIRASKVQTESLQSKLDSSLEALKQAEAIKQAEKSVEEKPEIKEEVKPEITKSEEVKATVQNVKEEEKKPTFDRKQNFNKFEKPNFDKNNFDRNNKFQNNRNQNFNRNQQNRDGQKQNFDFKNNNKFGGSKSSFASTKANNFRSFAPTESSAVLATPERQVGNKNKTPSRQLEEKRQVNKKLLQKRNQYLEDYDEERMGSRKLIKTKKKEVKTFVAPAIENAVITTENVSVKVLSEKTGKPVTEIIKQLMLLGIMANINSTIDFTTAELVAGELGVKLEQKLDKTMEEKLQDATNVEVDDEGSVPRPPVVTVMGHVDHGKTSLLDAFRKTNVALGEAGGITQKIGAYVTKFNGQKITFIDTPGHAAFTAMRARGAKVTDIAILVVAADDGIMPQTIEAINHIKAAGVPMIVAINKMDVQGANPERVKQQLAENGVMPEEWGGDAILVPCSAKTGVGLDELLNMVLLVAEMQNLRANPDKMASGVVIEAELDKNRGPVATVLVQNGTLRVGDSFVSGLTFGKVRAMFDENGNKLKEAGPSMPVSVLGFYEVPESGSQVYVVSEKFSKDLIEERKNKIKEERTHSTSGVSLDDFMTKVNEGKLKNLNIIIKADVQGSVEALKQTLTAIRNEEVKVVCIHSGAGAVTESDLVLAKASNAIIINFNLKTSGKITQMAESMGVEIKNYNVIYNVVDDITAAIKGLMTVKYNEEVIGHAEVRMIFKLSSVGLVAGSYVTDGKIQRGAGARLIRNGEVIETSEISALKIQKDDKAEVNYGYECGIKLRDVKELKEGDIIEAFIKVKIEN</sequence>
<dbReference type="InterPro" id="IPR000795">
    <property type="entry name" value="T_Tr_GTP-bd_dom"/>
</dbReference>
<evidence type="ECO:0000256" key="7">
    <source>
        <dbReference type="ARBA" id="ARBA00025162"/>
    </source>
</evidence>
<dbReference type="CDD" id="cd01887">
    <property type="entry name" value="IF2_eIF5B"/>
    <property type="match status" value="1"/>
</dbReference>
<feature type="domain" description="Tr-type G" evidence="11">
    <location>
        <begin position="333"/>
        <end position="502"/>
    </location>
</feature>
<dbReference type="InterPro" id="IPR023115">
    <property type="entry name" value="TIF_IF2_dom3"/>
</dbReference>
<reference evidence="12" key="1">
    <citation type="submission" date="2020-10" db="EMBL/GenBank/DDBJ databases">
        <authorList>
            <person name="Gilroy R."/>
        </authorList>
    </citation>
    <scope>NUCLEOTIDE SEQUENCE</scope>
    <source>
        <strain evidence="12">CHK186-9395</strain>
    </source>
</reference>
<evidence type="ECO:0000256" key="9">
    <source>
        <dbReference type="RuleBase" id="RU000644"/>
    </source>
</evidence>
<dbReference type="GO" id="GO:0005525">
    <property type="term" value="F:GTP binding"/>
    <property type="evidence" value="ECO:0007669"/>
    <property type="project" value="UniProtKB-KW"/>
</dbReference>
<feature type="binding site" evidence="8">
    <location>
        <begin position="342"/>
        <end position="349"/>
    </location>
    <ligand>
        <name>GTP</name>
        <dbReference type="ChEBI" id="CHEBI:37565"/>
    </ligand>
</feature>
<dbReference type="PANTHER" id="PTHR43381:SF5">
    <property type="entry name" value="TR-TYPE G DOMAIN-CONTAINING PROTEIN"/>
    <property type="match status" value="1"/>
</dbReference>
<dbReference type="SUPFAM" id="SSF50447">
    <property type="entry name" value="Translation proteins"/>
    <property type="match status" value="2"/>
</dbReference>
<evidence type="ECO:0000256" key="2">
    <source>
        <dbReference type="ARBA" id="ARBA00020675"/>
    </source>
</evidence>
<protein>
    <recommendedName>
        <fullName evidence="2 8">Translation initiation factor IF-2</fullName>
    </recommendedName>
</protein>
<evidence type="ECO:0000256" key="10">
    <source>
        <dbReference type="SAM" id="MobiDB-lite"/>
    </source>
</evidence>
<dbReference type="Pfam" id="PF04760">
    <property type="entry name" value="IF2_N"/>
    <property type="match status" value="1"/>
</dbReference>
<dbReference type="SUPFAM" id="SSF52156">
    <property type="entry name" value="Initiation factor IF2/eIF5b, domain 3"/>
    <property type="match status" value="1"/>
</dbReference>
<dbReference type="EMBL" id="DVOJ01000014">
    <property type="protein sequence ID" value="HIV01703.1"/>
    <property type="molecule type" value="Genomic_DNA"/>
</dbReference>
<evidence type="ECO:0000256" key="8">
    <source>
        <dbReference type="HAMAP-Rule" id="MF_00100"/>
    </source>
</evidence>
<proteinExistence type="inferred from homology"/>
<accession>A0A9D1SYH6</accession>